<keyword evidence="3" id="KW-1185">Reference proteome</keyword>
<name>A0AAD6ZRT4_9AGAR</name>
<feature type="region of interest" description="Disordered" evidence="1">
    <location>
        <begin position="111"/>
        <end position="132"/>
    </location>
</feature>
<evidence type="ECO:0000313" key="2">
    <source>
        <dbReference type="EMBL" id="KAJ7336240.1"/>
    </source>
</evidence>
<gene>
    <name evidence="2" type="ORF">DFH08DRAFT_813472</name>
</gene>
<dbReference type="EMBL" id="JARIHO010000031">
    <property type="protein sequence ID" value="KAJ7336240.1"/>
    <property type="molecule type" value="Genomic_DNA"/>
</dbReference>
<reference evidence="2" key="1">
    <citation type="submission" date="2023-03" db="EMBL/GenBank/DDBJ databases">
        <title>Massive genome expansion in bonnet fungi (Mycena s.s.) driven by repeated elements and novel gene families across ecological guilds.</title>
        <authorList>
            <consortium name="Lawrence Berkeley National Laboratory"/>
            <person name="Harder C.B."/>
            <person name="Miyauchi S."/>
            <person name="Viragh M."/>
            <person name="Kuo A."/>
            <person name="Thoen E."/>
            <person name="Andreopoulos B."/>
            <person name="Lu D."/>
            <person name="Skrede I."/>
            <person name="Drula E."/>
            <person name="Henrissat B."/>
            <person name="Morin E."/>
            <person name="Kohler A."/>
            <person name="Barry K."/>
            <person name="LaButti K."/>
            <person name="Morin E."/>
            <person name="Salamov A."/>
            <person name="Lipzen A."/>
            <person name="Mereny Z."/>
            <person name="Hegedus B."/>
            <person name="Baldrian P."/>
            <person name="Stursova M."/>
            <person name="Weitz H."/>
            <person name="Taylor A."/>
            <person name="Grigoriev I.V."/>
            <person name="Nagy L.G."/>
            <person name="Martin F."/>
            <person name="Kauserud H."/>
        </authorList>
    </citation>
    <scope>NUCLEOTIDE SEQUENCE</scope>
    <source>
        <strain evidence="2">CBHHK002</strain>
    </source>
</reference>
<evidence type="ECO:0000313" key="3">
    <source>
        <dbReference type="Proteomes" id="UP001218218"/>
    </source>
</evidence>
<proteinExistence type="predicted"/>
<dbReference type="AlphaFoldDB" id="A0AAD6ZRT4"/>
<sequence length="205" mass="23139">MPVDFLVVSLYPPLSGQIIGGRQTPIYILPWVCRERDFIKNLGGGEDDYRDVVSDKWDPPHGPGHDFAPLPYYAADDPAINAARVTMCMDQDPSLERTLRGFKGRLLSSKMRNASETRERRRRKRAQPQNGGPCFSICSRRPRFAIIQVVLVDSILRKLVTLGNYVHRSCGGSGIKWDPYLKLLDLEMASLDPEEVTATDRNYSS</sequence>
<comment type="caution">
    <text evidence="2">The sequence shown here is derived from an EMBL/GenBank/DDBJ whole genome shotgun (WGS) entry which is preliminary data.</text>
</comment>
<evidence type="ECO:0000256" key="1">
    <source>
        <dbReference type="SAM" id="MobiDB-lite"/>
    </source>
</evidence>
<dbReference type="Proteomes" id="UP001218218">
    <property type="component" value="Unassembled WGS sequence"/>
</dbReference>
<accession>A0AAD6ZRT4</accession>
<protein>
    <submittedName>
        <fullName evidence="2">Uncharacterized protein</fullName>
    </submittedName>
</protein>
<organism evidence="2 3">
    <name type="scientific">Mycena albidolilacea</name>
    <dbReference type="NCBI Taxonomy" id="1033008"/>
    <lineage>
        <taxon>Eukaryota</taxon>
        <taxon>Fungi</taxon>
        <taxon>Dikarya</taxon>
        <taxon>Basidiomycota</taxon>
        <taxon>Agaricomycotina</taxon>
        <taxon>Agaricomycetes</taxon>
        <taxon>Agaricomycetidae</taxon>
        <taxon>Agaricales</taxon>
        <taxon>Marasmiineae</taxon>
        <taxon>Mycenaceae</taxon>
        <taxon>Mycena</taxon>
    </lineage>
</organism>